<evidence type="ECO:0000256" key="1">
    <source>
        <dbReference type="ARBA" id="ARBA00004761"/>
    </source>
</evidence>
<dbReference type="OrthoDB" id="9802667at2"/>
<dbReference type="AlphaFoldDB" id="D5E5I3"/>
<dbReference type="EMBL" id="CP001991">
    <property type="protein sequence ID" value="ADE19857.1"/>
    <property type="molecule type" value="Genomic_DNA"/>
</dbReference>
<dbReference type="NCBIfam" id="TIGR01182">
    <property type="entry name" value="eda"/>
    <property type="match status" value="1"/>
</dbReference>
<dbReference type="CDD" id="cd00452">
    <property type="entry name" value="KDPG_aldolase"/>
    <property type="match status" value="1"/>
</dbReference>
<dbReference type="InterPro" id="IPR000887">
    <property type="entry name" value="Aldlse_KDPG_KHG"/>
</dbReference>
<comment type="subunit">
    <text evidence="3">Homotrimer.</text>
</comment>
<evidence type="ECO:0000256" key="2">
    <source>
        <dbReference type="ARBA" id="ARBA00006906"/>
    </source>
</evidence>
<dbReference type="RefSeq" id="WP_013054633.1">
    <property type="nucleotide sequence ID" value="NC_014014.1"/>
</dbReference>
<sequence length="201" mass="22454">MIELLKKHKLVAVIRENTYEQAKYNIQLLINSGVKIIEITLTTPKAIELIKEFSNNKKDVIIGAGTVLNTTQAQDCKNNGANFLVSPYFSNEISQYATKNKISYLPGVFTPTEAYNAFELGNKVLKVFPSGILTSKFISDLKKPFPQIEFMPSGGVDLTNIEQWFLSGCLAVSVGSNLLNGNSEEERLVSIKKYLEIVKKW</sequence>
<dbReference type="EC" id="4.1.2.14" evidence="6"/>
<protein>
    <submittedName>
        <fullName evidence="6">Khg/kdpg aldolase</fullName>
        <ecNumber evidence="6">4.1.2.14</ecNumber>
        <ecNumber evidence="6">4.1.3.16</ecNumber>
    </submittedName>
</protein>
<dbReference type="Proteomes" id="UP000001845">
    <property type="component" value="Chromosome"/>
</dbReference>
<evidence type="ECO:0000256" key="4">
    <source>
        <dbReference type="ARBA" id="ARBA00023239"/>
    </source>
</evidence>
<keyword evidence="4 6" id="KW-0456">Lyase</keyword>
<dbReference type="InterPro" id="IPR013785">
    <property type="entry name" value="Aldolase_TIM"/>
</dbReference>
<comment type="similarity">
    <text evidence="2">Belongs to the KHG/KDPG aldolase family.</text>
</comment>
<organism evidence="6 7">
    <name type="scientific">Mycoplasma crocodyli (strain ATCC 51981 / MP145)</name>
    <dbReference type="NCBI Taxonomy" id="512564"/>
    <lineage>
        <taxon>Bacteria</taxon>
        <taxon>Bacillati</taxon>
        <taxon>Mycoplasmatota</taxon>
        <taxon>Mollicutes</taxon>
        <taxon>Mycoplasmataceae</taxon>
        <taxon>Mycoplasma</taxon>
    </lineage>
</organism>
<dbReference type="GO" id="GO:0008675">
    <property type="term" value="F:2-dehydro-3-deoxy-phosphogluconate aldolase activity"/>
    <property type="evidence" value="ECO:0007669"/>
    <property type="project" value="UniProtKB-EC"/>
</dbReference>
<accession>D5E5I3</accession>
<dbReference type="GO" id="GO:0008700">
    <property type="term" value="F:(R,S)-4-hydroxy-2-oxoglutarate aldolase activity"/>
    <property type="evidence" value="ECO:0007669"/>
    <property type="project" value="UniProtKB-EC"/>
</dbReference>
<gene>
    <name evidence="6" type="primary">kdgA</name>
    <name evidence="6" type="ordered locus">MCRO_0394</name>
</gene>
<evidence type="ECO:0000256" key="3">
    <source>
        <dbReference type="ARBA" id="ARBA00011233"/>
    </source>
</evidence>
<evidence type="ECO:0000313" key="6">
    <source>
        <dbReference type="EMBL" id="ADE19857.1"/>
    </source>
</evidence>
<dbReference type="STRING" id="512564.MCRO_0394"/>
<evidence type="ECO:0000256" key="5">
    <source>
        <dbReference type="ARBA" id="ARBA00023277"/>
    </source>
</evidence>
<dbReference type="Pfam" id="PF01081">
    <property type="entry name" value="Aldolase"/>
    <property type="match status" value="1"/>
</dbReference>
<name>D5E5I3_MYCCM</name>
<reference evidence="7" key="1">
    <citation type="submission" date="2010-03" db="EMBL/GenBank/DDBJ databases">
        <title>The complete genome of Mycoplasma crocodyli MP145.</title>
        <authorList>
            <person name="Glass J.I."/>
            <person name="Durkin A.S."/>
            <person name="Hostetler J."/>
            <person name="Jackson J."/>
            <person name="Johnson J."/>
            <person name="May M.A."/>
            <person name="Paralanov V."/>
            <person name="Radune D."/>
            <person name="Szczypinski B."/>
            <person name="Brown D.R."/>
        </authorList>
    </citation>
    <scope>NUCLEOTIDE SEQUENCE [LARGE SCALE GENOMIC DNA]</scope>
    <source>
        <strain evidence="7">ATCC 51981 / MP145</strain>
    </source>
</reference>
<keyword evidence="7" id="KW-1185">Reference proteome</keyword>
<dbReference type="EC" id="4.1.3.16" evidence="6"/>
<reference evidence="6 7" key="3">
    <citation type="journal article" date="2011" name="J. Bacteriol.">
        <title>Genome sequences of Mycoplasma alligatoris A21JP2T and Mycoplasma crocodyli MP145T.</title>
        <authorList>
            <person name="Brown D.R."/>
            <person name="Farmerie W.G."/>
            <person name="May M."/>
            <person name="Benders G.A."/>
            <person name="Durkin A.S."/>
            <person name="Hlavinka K."/>
            <person name="Hostetler J."/>
            <person name="Jackson J."/>
            <person name="Johnson J."/>
            <person name="Miller R.H."/>
            <person name="Paralanov V."/>
            <person name="Radune D."/>
            <person name="Szczypinski B."/>
            <person name="Glass J.I."/>
        </authorList>
    </citation>
    <scope>NUCLEOTIDE SEQUENCE [LARGE SCALE GENOMIC DNA]</scope>
    <source>
        <strain evidence="7">ATCC 51981 / MP145</strain>
    </source>
</reference>
<keyword evidence="5" id="KW-0119">Carbohydrate metabolism</keyword>
<dbReference type="Gene3D" id="3.20.20.70">
    <property type="entry name" value="Aldolase class I"/>
    <property type="match status" value="1"/>
</dbReference>
<dbReference type="SUPFAM" id="SSF51569">
    <property type="entry name" value="Aldolase"/>
    <property type="match status" value="1"/>
</dbReference>
<proteinExistence type="inferred from homology"/>
<dbReference type="KEGG" id="mcd:MCRO_0394"/>
<evidence type="ECO:0000313" key="7">
    <source>
        <dbReference type="Proteomes" id="UP000001845"/>
    </source>
</evidence>
<dbReference type="eggNOG" id="COG0800">
    <property type="taxonomic scope" value="Bacteria"/>
</dbReference>
<dbReference type="PANTHER" id="PTHR30246:SF1">
    <property type="entry name" value="2-DEHYDRO-3-DEOXY-6-PHOSPHOGALACTONATE ALDOLASE-RELATED"/>
    <property type="match status" value="1"/>
</dbReference>
<dbReference type="PANTHER" id="PTHR30246">
    <property type="entry name" value="2-KETO-3-DEOXY-6-PHOSPHOGLUCONATE ALDOLASE"/>
    <property type="match status" value="1"/>
</dbReference>
<comment type="pathway">
    <text evidence="1">Carbohydrate acid metabolism.</text>
</comment>
<reference key="2">
    <citation type="submission" date="2010-03" db="EMBL/GenBank/DDBJ databases">
        <authorList>
            <person name="Ma Z."/>
            <person name="Wang X."/>
            <person name="Liu H."/>
        </authorList>
    </citation>
    <scope>NUCLEOTIDE SEQUENCE</scope>
    <source>
        <strain>MP145</strain>
    </source>
</reference>
<dbReference type="HOGENOM" id="CLU_077795_2_0_14"/>